<feature type="transmembrane region" description="Helical" evidence="7">
    <location>
        <begin position="309"/>
        <end position="331"/>
    </location>
</feature>
<dbReference type="Pfam" id="PF05977">
    <property type="entry name" value="MFS_3"/>
    <property type="match status" value="1"/>
</dbReference>
<dbReference type="InterPro" id="IPR036259">
    <property type="entry name" value="MFS_trans_sf"/>
</dbReference>
<feature type="transmembrane region" description="Helical" evidence="7">
    <location>
        <begin position="221"/>
        <end position="242"/>
    </location>
</feature>
<keyword evidence="3" id="KW-1003">Cell membrane</keyword>
<reference evidence="10" key="1">
    <citation type="journal article" date="2019" name="Int. J. Syst. Evol. Microbiol.">
        <title>The Global Catalogue of Microorganisms (GCM) 10K type strain sequencing project: providing services to taxonomists for standard genome sequencing and annotation.</title>
        <authorList>
            <consortium name="The Broad Institute Genomics Platform"/>
            <consortium name="The Broad Institute Genome Sequencing Center for Infectious Disease"/>
            <person name="Wu L."/>
            <person name="Ma J."/>
        </authorList>
    </citation>
    <scope>NUCLEOTIDE SEQUENCE [LARGE SCALE GENOMIC DNA]</scope>
    <source>
        <strain evidence="10">JCM 15900</strain>
    </source>
</reference>
<keyword evidence="5 7" id="KW-1133">Transmembrane helix</keyword>
<dbReference type="Proteomes" id="UP001500984">
    <property type="component" value="Unassembled WGS sequence"/>
</dbReference>
<dbReference type="EMBL" id="BAAAPZ010000003">
    <property type="protein sequence ID" value="GAA2092821.1"/>
    <property type="molecule type" value="Genomic_DNA"/>
</dbReference>
<dbReference type="PANTHER" id="PTHR23513">
    <property type="entry name" value="INTEGRAL MEMBRANE EFFLUX PROTEIN-RELATED"/>
    <property type="match status" value="1"/>
</dbReference>
<feature type="transmembrane region" description="Helical" evidence="7">
    <location>
        <begin position="77"/>
        <end position="104"/>
    </location>
</feature>
<feature type="transmembrane region" description="Helical" evidence="7">
    <location>
        <begin position="44"/>
        <end position="65"/>
    </location>
</feature>
<keyword evidence="10" id="KW-1185">Reference proteome</keyword>
<name>A0ABP5I4G9_9MICO</name>
<comment type="subcellular location">
    <subcellularLocation>
        <location evidence="1">Cell membrane</location>
        <topology evidence="1">Multi-pass membrane protein</topology>
    </subcellularLocation>
</comment>
<organism evidence="9 10">
    <name type="scientific">Brevibacterium salitolerans</name>
    <dbReference type="NCBI Taxonomy" id="1403566"/>
    <lineage>
        <taxon>Bacteria</taxon>
        <taxon>Bacillati</taxon>
        <taxon>Actinomycetota</taxon>
        <taxon>Actinomycetes</taxon>
        <taxon>Micrococcales</taxon>
        <taxon>Brevibacteriaceae</taxon>
        <taxon>Brevibacterium</taxon>
    </lineage>
</organism>
<dbReference type="PANTHER" id="PTHR23513:SF11">
    <property type="entry name" value="STAPHYLOFERRIN A TRANSPORTER"/>
    <property type="match status" value="1"/>
</dbReference>
<dbReference type="Gene3D" id="1.20.1250.20">
    <property type="entry name" value="MFS general substrate transporter like domains"/>
    <property type="match status" value="1"/>
</dbReference>
<accession>A0ABP5I4G9</accession>
<evidence type="ECO:0000256" key="2">
    <source>
        <dbReference type="ARBA" id="ARBA00022448"/>
    </source>
</evidence>
<keyword evidence="4 7" id="KW-0812">Transmembrane</keyword>
<gene>
    <name evidence="9" type="ORF">GCM10009823_10810</name>
</gene>
<evidence type="ECO:0000256" key="6">
    <source>
        <dbReference type="ARBA" id="ARBA00023136"/>
    </source>
</evidence>
<evidence type="ECO:0000256" key="1">
    <source>
        <dbReference type="ARBA" id="ARBA00004651"/>
    </source>
</evidence>
<feature type="transmembrane region" description="Helical" evidence="7">
    <location>
        <begin position="157"/>
        <end position="189"/>
    </location>
</feature>
<feature type="transmembrane region" description="Helical" evidence="7">
    <location>
        <begin position="254"/>
        <end position="276"/>
    </location>
</feature>
<evidence type="ECO:0000256" key="5">
    <source>
        <dbReference type="ARBA" id="ARBA00022989"/>
    </source>
</evidence>
<evidence type="ECO:0000259" key="8">
    <source>
        <dbReference type="PROSITE" id="PS50850"/>
    </source>
</evidence>
<keyword evidence="6 7" id="KW-0472">Membrane</keyword>
<evidence type="ECO:0000313" key="9">
    <source>
        <dbReference type="EMBL" id="GAA2092821.1"/>
    </source>
</evidence>
<proteinExistence type="predicted"/>
<comment type="caution">
    <text evidence="9">The sequence shown here is derived from an EMBL/GenBank/DDBJ whole genome shotgun (WGS) entry which is preliminary data.</text>
</comment>
<protein>
    <submittedName>
        <fullName evidence="9">MFS transporter</fullName>
    </submittedName>
</protein>
<dbReference type="InterPro" id="IPR020846">
    <property type="entry name" value="MFS_dom"/>
</dbReference>
<feature type="domain" description="Major facilitator superfamily (MFS) profile" evidence="8">
    <location>
        <begin position="1"/>
        <end position="397"/>
    </location>
</feature>
<evidence type="ECO:0000256" key="7">
    <source>
        <dbReference type="SAM" id="Phobius"/>
    </source>
</evidence>
<keyword evidence="2" id="KW-0813">Transport</keyword>
<dbReference type="InterPro" id="IPR010290">
    <property type="entry name" value="TM_effector"/>
</dbReference>
<dbReference type="PROSITE" id="PS50850">
    <property type="entry name" value="MFS"/>
    <property type="match status" value="1"/>
</dbReference>
<evidence type="ECO:0000313" key="10">
    <source>
        <dbReference type="Proteomes" id="UP001500984"/>
    </source>
</evidence>
<sequence>MFRSLHEPNYRKWFGGALVSNTGTWMQRTAQDWLVLTHLTDEDATALGICMALQLGPQLLLFPFAGSIADKFPKRRLLLLTQILMGSMGLVLFVLTVTGAIALWHVYLLALLLGIVATVDAPARHAFVSELVGEKLLANAVSLNSASFNSARMLGPAIAGVMTAAAGASTVFLLSGLAFAGTVAVLLWLDGSRLHPPPPRRSEGKRGLLGGFSYLRTRTDIVVVLAVIFVVSTFGINFNIYTATMARVEFDRDAGAFGLLNSVLAVGSLTGALIAAKRELPRLRIVFFAAGGFGLACGIAAVMPDYWTFAVALMLIGFSSITMLTCANAYVQTTTPAHVRGRVMSVYSAVVMGGTPLGAPFAGWVADLLGPRAALGVGAAAGVAGMLVGAIWMLTAKHLRVERVRHSRLRLIHFTYDGHP</sequence>
<feature type="transmembrane region" description="Helical" evidence="7">
    <location>
        <begin position="283"/>
        <end position="303"/>
    </location>
</feature>
<dbReference type="SUPFAM" id="SSF103473">
    <property type="entry name" value="MFS general substrate transporter"/>
    <property type="match status" value="1"/>
</dbReference>
<dbReference type="CDD" id="cd06173">
    <property type="entry name" value="MFS_MefA_like"/>
    <property type="match status" value="1"/>
</dbReference>
<feature type="transmembrane region" description="Helical" evidence="7">
    <location>
        <begin position="372"/>
        <end position="395"/>
    </location>
</feature>
<evidence type="ECO:0000256" key="3">
    <source>
        <dbReference type="ARBA" id="ARBA00022475"/>
    </source>
</evidence>
<feature type="transmembrane region" description="Helical" evidence="7">
    <location>
        <begin position="343"/>
        <end position="366"/>
    </location>
</feature>
<evidence type="ECO:0000256" key="4">
    <source>
        <dbReference type="ARBA" id="ARBA00022692"/>
    </source>
</evidence>